<gene>
    <name evidence="2" type="ORF">F0262_16925</name>
</gene>
<protein>
    <recommendedName>
        <fullName evidence="4">Peptidoglycan-binding protein CsiV</fullName>
    </recommendedName>
</protein>
<feature type="chain" id="PRO_5031038946" description="Peptidoglycan-binding protein CsiV" evidence="1">
    <location>
        <begin position="33"/>
        <end position="270"/>
    </location>
</feature>
<dbReference type="AlphaFoldDB" id="A0A7Y3ZB95"/>
<proteinExistence type="predicted"/>
<feature type="signal peptide" evidence="1">
    <location>
        <begin position="1"/>
        <end position="32"/>
    </location>
</feature>
<dbReference type="InterPro" id="IPR021241">
    <property type="entry name" value="CsiV"/>
</dbReference>
<dbReference type="Proteomes" id="UP000572072">
    <property type="component" value="Unassembled WGS sequence"/>
</dbReference>
<evidence type="ECO:0008006" key="4">
    <source>
        <dbReference type="Google" id="ProtNLM"/>
    </source>
</evidence>
<evidence type="ECO:0000256" key="1">
    <source>
        <dbReference type="SAM" id="SignalP"/>
    </source>
</evidence>
<keyword evidence="1" id="KW-0732">Signal</keyword>
<sequence>MILNRIYYQRANSRMRILIPLLLLCVSMPSWAARQFDIEVIIFKRAVDAESTTESWPNQLPKIEMDNVGSLESDSYRQSKGVTLLPRSAYQLNSQEAALRNHAGFKVLKHIAWRQGDRGKASAPVFRIVGGKDFSGVYNSDGSQRNGNALSLQSDGYTEESITGPLYELDGKLQIYVQHYLFAETTMDIREPSVREVRFEAQPLEEQSQEFGEVEGNVQVGNLAEISPTVTEETFLKSYRMDQKRRMRSSETHYLDNPLMGMIIQVRRVQ</sequence>
<accession>A0A7Y3ZB95</accession>
<comment type="caution">
    <text evidence="2">The sequence shown here is derived from an EMBL/GenBank/DDBJ whole genome shotgun (WGS) entry which is preliminary data.</text>
</comment>
<reference evidence="2 3" key="1">
    <citation type="submission" date="2019-08" db="EMBL/GenBank/DDBJ databases">
        <title>Draft genome sequencing and comparative genomics of hatchery-associated Vibrios.</title>
        <authorList>
            <person name="Kehlet-Delgado H."/>
            <person name="Mueller R.S."/>
        </authorList>
    </citation>
    <scope>NUCLEOTIDE SEQUENCE [LARGE SCALE GENOMIC DNA]</scope>
    <source>
        <strain evidence="2 3">00-78-3</strain>
    </source>
</reference>
<evidence type="ECO:0000313" key="2">
    <source>
        <dbReference type="EMBL" id="NOH49733.1"/>
    </source>
</evidence>
<dbReference type="Pfam" id="PF10972">
    <property type="entry name" value="CsiV"/>
    <property type="match status" value="1"/>
</dbReference>
<organism evidence="2 3">
    <name type="scientific">Vibrio rotiferianus</name>
    <dbReference type="NCBI Taxonomy" id="190895"/>
    <lineage>
        <taxon>Bacteria</taxon>
        <taxon>Pseudomonadati</taxon>
        <taxon>Pseudomonadota</taxon>
        <taxon>Gammaproteobacteria</taxon>
        <taxon>Vibrionales</taxon>
        <taxon>Vibrionaceae</taxon>
        <taxon>Vibrio</taxon>
    </lineage>
</organism>
<evidence type="ECO:0000313" key="3">
    <source>
        <dbReference type="Proteomes" id="UP000572072"/>
    </source>
</evidence>
<name>A0A7Y3ZB95_9VIBR</name>
<dbReference type="EMBL" id="VTYN01000019">
    <property type="protein sequence ID" value="NOH49733.1"/>
    <property type="molecule type" value="Genomic_DNA"/>
</dbReference>